<proteinExistence type="predicted"/>
<keyword evidence="2" id="KW-1185">Reference proteome</keyword>
<reference evidence="1" key="1">
    <citation type="submission" date="2016-11" db="EMBL/GenBank/DDBJ databases">
        <authorList>
            <person name="Varghese N."/>
            <person name="Submissions S."/>
        </authorList>
    </citation>
    <scope>NUCLEOTIDE SEQUENCE [LARGE SCALE GENOMIC DNA]</scope>
    <source>
        <strain evidence="1">DSM 16785</strain>
    </source>
</reference>
<sequence length="103" mass="11977">MITEIKTLLANNGYKVVEFDRLLNNACSVREIKGSITPLTSNRYRIFHQFQIIYKTSKTNLKDITINIAKLIYSNFDEIENIEYSIDDENNISVIEFVIPETI</sequence>
<dbReference type="AlphaFoldDB" id="A0A1M4TUW3"/>
<name>A0A1M4TUW3_MARH1</name>
<dbReference type="RefSeq" id="WP_072863142.1">
    <property type="nucleotide sequence ID" value="NZ_FQUI01000005.1"/>
</dbReference>
<organism evidence="1 2">
    <name type="scientific">Marinitoga hydrogenitolerans (strain DSM 16785 / JCM 12826 / AT1271)</name>
    <dbReference type="NCBI Taxonomy" id="1122195"/>
    <lineage>
        <taxon>Bacteria</taxon>
        <taxon>Thermotogati</taxon>
        <taxon>Thermotogota</taxon>
        <taxon>Thermotogae</taxon>
        <taxon>Petrotogales</taxon>
        <taxon>Petrotogaceae</taxon>
        <taxon>Marinitoga</taxon>
    </lineage>
</organism>
<evidence type="ECO:0000313" key="2">
    <source>
        <dbReference type="Proteomes" id="UP000184334"/>
    </source>
</evidence>
<dbReference type="Proteomes" id="UP000184334">
    <property type="component" value="Unassembled WGS sequence"/>
</dbReference>
<dbReference type="EMBL" id="FQUI01000005">
    <property type="protein sequence ID" value="SHE48097.1"/>
    <property type="molecule type" value="Genomic_DNA"/>
</dbReference>
<protein>
    <submittedName>
        <fullName evidence="1">Uncharacterized protein</fullName>
    </submittedName>
</protein>
<evidence type="ECO:0000313" key="1">
    <source>
        <dbReference type="EMBL" id="SHE48097.1"/>
    </source>
</evidence>
<dbReference type="STRING" id="1122195.SAMN02745164_00513"/>
<accession>A0A1M4TUW3</accession>
<comment type="caution">
    <text evidence="1">The sequence shown here is derived from an EMBL/GenBank/DDBJ whole genome shotgun (WGS) entry which is preliminary data.</text>
</comment>
<gene>
    <name evidence="1" type="ORF">SAMN02745164_00513</name>
</gene>